<proteinExistence type="predicted"/>
<gene>
    <name evidence="1" type="ORF">ACMD2_27084</name>
</gene>
<feature type="non-terminal residue" evidence="1">
    <location>
        <position position="93"/>
    </location>
</feature>
<evidence type="ECO:0000313" key="1">
    <source>
        <dbReference type="EMBL" id="OAY85559.1"/>
    </source>
</evidence>
<accession>A0A199W8B1</accession>
<comment type="caution">
    <text evidence="1">The sequence shown here is derived from an EMBL/GenBank/DDBJ whole genome shotgun (WGS) entry which is preliminary data.</text>
</comment>
<evidence type="ECO:0000313" key="2">
    <source>
        <dbReference type="Proteomes" id="UP000092600"/>
    </source>
</evidence>
<name>A0A199W8B1_ANACO</name>
<dbReference type="AlphaFoldDB" id="A0A199W8B1"/>
<sequence>MDLSLRAPLCAVHEGRSTSWTARFSPPRGVALFRFPLKLSGKRKLPVVDLEGFVGVDASDVVSVSLPPEKAVSVSAWAEESSGTEVCFIFVRD</sequence>
<dbReference type="EMBL" id="LSRQ01000079">
    <property type="protein sequence ID" value="OAY85559.1"/>
    <property type="molecule type" value="Genomic_DNA"/>
</dbReference>
<reference evidence="1 2" key="1">
    <citation type="journal article" date="2016" name="DNA Res.">
        <title>The draft genome of MD-2 pineapple using hybrid error correction of long reads.</title>
        <authorList>
            <person name="Redwan R.M."/>
            <person name="Saidin A."/>
            <person name="Kumar S.V."/>
        </authorList>
    </citation>
    <scope>NUCLEOTIDE SEQUENCE [LARGE SCALE GENOMIC DNA]</scope>
    <source>
        <strain evidence="2">cv. MD2</strain>
        <tissue evidence="1">Leaf</tissue>
    </source>
</reference>
<organism evidence="1 2">
    <name type="scientific">Ananas comosus</name>
    <name type="common">Pineapple</name>
    <name type="synonym">Ananas ananas</name>
    <dbReference type="NCBI Taxonomy" id="4615"/>
    <lineage>
        <taxon>Eukaryota</taxon>
        <taxon>Viridiplantae</taxon>
        <taxon>Streptophyta</taxon>
        <taxon>Embryophyta</taxon>
        <taxon>Tracheophyta</taxon>
        <taxon>Spermatophyta</taxon>
        <taxon>Magnoliopsida</taxon>
        <taxon>Liliopsida</taxon>
        <taxon>Poales</taxon>
        <taxon>Bromeliaceae</taxon>
        <taxon>Bromelioideae</taxon>
        <taxon>Ananas</taxon>
    </lineage>
</organism>
<protein>
    <submittedName>
        <fullName evidence="1">Uncharacterized protein</fullName>
    </submittedName>
</protein>
<dbReference type="Proteomes" id="UP000092600">
    <property type="component" value="Unassembled WGS sequence"/>
</dbReference>